<evidence type="ECO:0000256" key="1">
    <source>
        <dbReference type="ARBA" id="ARBA00004496"/>
    </source>
</evidence>
<evidence type="ECO:0000256" key="8">
    <source>
        <dbReference type="ARBA" id="ARBA00022881"/>
    </source>
</evidence>
<comment type="similarity">
    <text evidence="11">Belongs to the ABC transporter superfamily. UvrA family.</text>
</comment>
<dbReference type="EMBL" id="ACVP01000003">
    <property type="protein sequence ID" value="EET78451.1"/>
    <property type="molecule type" value="Genomic_DNA"/>
</dbReference>
<dbReference type="PANTHER" id="PTHR43152">
    <property type="entry name" value="UVRABC SYSTEM PROTEIN A"/>
    <property type="match status" value="1"/>
</dbReference>
<evidence type="ECO:0000256" key="9">
    <source>
        <dbReference type="ARBA" id="ARBA00023125"/>
    </source>
</evidence>
<evidence type="ECO:0000313" key="15">
    <source>
        <dbReference type="Proteomes" id="UP000004384"/>
    </source>
</evidence>
<keyword evidence="5" id="KW-0227">DNA damage</keyword>
<dbReference type="GO" id="GO:0004518">
    <property type="term" value="F:nuclease activity"/>
    <property type="evidence" value="ECO:0007669"/>
    <property type="project" value="UniProtKB-KW"/>
</dbReference>
<dbReference type="GO" id="GO:0005524">
    <property type="term" value="F:ATP binding"/>
    <property type="evidence" value="ECO:0007669"/>
    <property type="project" value="UniProtKB-KW"/>
</dbReference>
<dbReference type="SUPFAM" id="SSF52540">
    <property type="entry name" value="P-loop containing nucleoside triphosphate hydrolases"/>
    <property type="match status" value="1"/>
</dbReference>
<evidence type="ECO:0000256" key="11">
    <source>
        <dbReference type="ARBA" id="ARBA00038000"/>
    </source>
</evidence>
<accession>C6R725</accession>
<dbReference type="AlphaFoldDB" id="C6R725"/>
<name>C6R725_9CORY</name>
<sequence length="205" mass="22143">MEYIKVTGARENNLRDISLSIPKRQLTVFTGVSGSGKSSLVFDTIAAESQRLINETYPGFVQGFMPSLARPDVDKLEHLTAAIVVGQEPMAASSRSTFGTATDITAMLRVLYSRMATPRAGGSAAYSFNVPSASGQGAIEVNGTKEVRRFERTGGMCPECEGTGRGENLRYPVHRRPGVCHPRPAAVHLVRRRAPAPQARSAPER</sequence>
<keyword evidence="8" id="KW-0267">Excision nuclease</keyword>
<proteinExistence type="inferred from homology"/>
<evidence type="ECO:0000256" key="13">
    <source>
        <dbReference type="ARBA" id="ARBA00042156"/>
    </source>
</evidence>
<keyword evidence="6" id="KW-0228">DNA excision</keyword>
<dbReference type="Gene3D" id="3.40.50.300">
    <property type="entry name" value="P-loop containing nucleotide triphosphate hydrolases"/>
    <property type="match status" value="1"/>
</dbReference>
<evidence type="ECO:0000256" key="12">
    <source>
        <dbReference type="ARBA" id="ARBA00039316"/>
    </source>
</evidence>
<dbReference type="PANTHER" id="PTHR43152:SF2">
    <property type="entry name" value="DRUG RESISTANCE ABC TRANSPORTER"/>
    <property type="match status" value="1"/>
</dbReference>
<evidence type="ECO:0000256" key="7">
    <source>
        <dbReference type="ARBA" id="ARBA00022840"/>
    </source>
</evidence>
<keyword evidence="4" id="KW-0547">Nucleotide-binding</keyword>
<evidence type="ECO:0000313" key="14">
    <source>
        <dbReference type="EMBL" id="EET78451.1"/>
    </source>
</evidence>
<evidence type="ECO:0000256" key="5">
    <source>
        <dbReference type="ARBA" id="ARBA00022763"/>
    </source>
</evidence>
<reference evidence="14 15" key="1">
    <citation type="submission" date="2009-06" db="EMBL/GenBank/DDBJ databases">
        <authorList>
            <person name="Dodson R."/>
            <person name="Sebastian Y."/>
            <person name="Madupu R."/>
            <person name="Durkin A.S."/>
            <person name="Torralba M."/>
            <person name="Methe B."/>
            <person name="Sutton G.G."/>
            <person name="Strausberg R.L."/>
            <person name="Nelson K.E."/>
        </authorList>
    </citation>
    <scope>NUCLEOTIDE SEQUENCE [LARGE SCALE GENOMIC DNA]</scope>
    <source>
        <strain evidence="14 15">SK141</strain>
    </source>
</reference>
<comment type="caution">
    <text evidence="14">The sequence shown here is derived from an EMBL/GenBank/DDBJ whole genome shotgun (WGS) entry which is preliminary data.</text>
</comment>
<dbReference type="GO" id="GO:0003677">
    <property type="term" value="F:DNA binding"/>
    <property type="evidence" value="ECO:0007669"/>
    <property type="project" value="UniProtKB-KW"/>
</dbReference>
<evidence type="ECO:0000256" key="3">
    <source>
        <dbReference type="ARBA" id="ARBA00022737"/>
    </source>
</evidence>
<keyword evidence="10" id="KW-0234">DNA repair</keyword>
<protein>
    <recommendedName>
        <fullName evidence="12">UvrABC system protein A</fullName>
    </recommendedName>
    <alternativeName>
        <fullName evidence="13">Excinuclease ABC subunit A</fullName>
    </alternativeName>
</protein>
<keyword evidence="7" id="KW-0067">ATP-binding</keyword>
<evidence type="ECO:0000256" key="10">
    <source>
        <dbReference type="ARBA" id="ARBA00023204"/>
    </source>
</evidence>
<evidence type="ECO:0000256" key="6">
    <source>
        <dbReference type="ARBA" id="ARBA00022769"/>
    </source>
</evidence>
<dbReference type="GO" id="GO:0005737">
    <property type="term" value="C:cytoplasm"/>
    <property type="evidence" value="ECO:0007669"/>
    <property type="project" value="UniProtKB-SubCell"/>
</dbReference>
<organism evidence="14 15">
    <name type="scientific">Corynebacterium tuberculostearicum SK141</name>
    <dbReference type="NCBI Taxonomy" id="553206"/>
    <lineage>
        <taxon>Bacteria</taxon>
        <taxon>Bacillati</taxon>
        <taxon>Actinomycetota</taxon>
        <taxon>Actinomycetes</taxon>
        <taxon>Mycobacteriales</taxon>
        <taxon>Corynebacteriaceae</taxon>
        <taxon>Corynebacterium</taxon>
    </lineage>
</organism>
<comment type="subcellular location">
    <subcellularLocation>
        <location evidence="1">Cytoplasm</location>
    </subcellularLocation>
</comment>
<keyword evidence="3" id="KW-0677">Repeat</keyword>
<keyword evidence="9" id="KW-0238">DNA-binding</keyword>
<dbReference type="Proteomes" id="UP000004384">
    <property type="component" value="Unassembled WGS sequence"/>
</dbReference>
<evidence type="ECO:0000256" key="2">
    <source>
        <dbReference type="ARBA" id="ARBA00022490"/>
    </source>
</evidence>
<dbReference type="GO" id="GO:0006281">
    <property type="term" value="P:DNA repair"/>
    <property type="evidence" value="ECO:0007669"/>
    <property type="project" value="UniProtKB-KW"/>
</dbReference>
<gene>
    <name evidence="14" type="ORF">CORTU0001_1322</name>
</gene>
<keyword evidence="2" id="KW-0963">Cytoplasm</keyword>
<evidence type="ECO:0000256" key="4">
    <source>
        <dbReference type="ARBA" id="ARBA00022741"/>
    </source>
</evidence>
<dbReference type="InterPro" id="IPR027417">
    <property type="entry name" value="P-loop_NTPase"/>
</dbReference>